<dbReference type="Pfam" id="PF16561">
    <property type="entry name" value="AMPK1_CBM"/>
    <property type="match status" value="1"/>
</dbReference>
<protein>
    <recommendedName>
        <fullName evidence="1">AMP-activated protein kinase glycogen-binding domain-containing protein</fullName>
    </recommendedName>
</protein>
<dbReference type="InterPro" id="IPR032640">
    <property type="entry name" value="AMPK1_CBM"/>
</dbReference>
<accession>A0A382ASP6</accession>
<evidence type="ECO:0000313" key="2">
    <source>
        <dbReference type="EMBL" id="SVB04311.1"/>
    </source>
</evidence>
<gene>
    <name evidence="2" type="ORF">METZ01_LOCUS157165</name>
</gene>
<dbReference type="EMBL" id="UINC01026590">
    <property type="protein sequence ID" value="SVB04311.1"/>
    <property type="molecule type" value="Genomic_DNA"/>
</dbReference>
<proteinExistence type="predicted"/>
<feature type="domain" description="AMP-activated protein kinase glycogen-binding" evidence="1">
    <location>
        <begin position="286"/>
        <end position="349"/>
    </location>
</feature>
<dbReference type="SUPFAM" id="SSF81296">
    <property type="entry name" value="E set domains"/>
    <property type="match status" value="1"/>
</dbReference>
<dbReference type="InterPro" id="IPR013783">
    <property type="entry name" value="Ig-like_fold"/>
</dbReference>
<sequence length="366" mass="41069">MLEPRKSISELSDLQDCVRDLINNRVCRMNYEENDLLQKCQAIISDGKLNEDDVRQLSEYINASPNASDTWLGNQLIGPLQKVWVDGVVDTKELNMLAALLTSIVQREPSAGLSPAPGAAVPSVESPAIMSTTDSDPLTVLITSQQQEQQKILDGLKEAFKLMNKRNISRDELDEAEKLIKASSKVIFDLNDKLSKRKAIIRFVEEQISNLLGCVDNDDTDWRKFFKKRPSKALVKNCAIQAIISSDKDGAREIMIDLIRRDQGISPLTQATGGRYSTKKMAKPINFYFHSPEARKVCIVGDFNEWKSGAHPMKRQPGDFWTIQISLPHGHHRYHFLVDGSVALDPRANGEILNEKKERVSLIAVS</sequence>
<reference evidence="2" key="1">
    <citation type="submission" date="2018-05" db="EMBL/GenBank/DDBJ databases">
        <authorList>
            <person name="Lanie J.A."/>
            <person name="Ng W.-L."/>
            <person name="Kazmierczak K.M."/>
            <person name="Andrzejewski T.M."/>
            <person name="Davidsen T.M."/>
            <person name="Wayne K.J."/>
            <person name="Tettelin H."/>
            <person name="Glass J.I."/>
            <person name="Rusch D."/>
            <person name="Podicherti R."/>
            <person name="Tsui H.-C.T."/>
            <person name="Winkler M.E."/>
        </authorList>
    </citation>
    <scope>NUCLEOTIDE SEQUENCE</scope>
</reference>
<evidence type="ECO:0000259" key="1">
    <source>
        <dbReference type="Pfam" id="PF16561"/>
    </source>
</evidence>
<dbReference type="InterPro" id="IPR014756">
    <property type="entry name" value="Ig_E-set"/>
</dbReference>
<name>A0A382ASP6_9ZZZZ</name>
<dbReference type="AlphaFoldDB" id="A0A382ASP6"/>
<dbReference type="Gene3D" id="2.60.40.10">
    <property type="entry name" value="Immunoglobulins"/>
    <property type="match status" value="1"/>
</dbReference>
<organism evidence="2">
    <name type="scientific">marine metagenome</name>
    <dbReference type="NCBI Taxonomy" id="408172"/>
    <lineage>
        <taxon>unclassified sequences</taxon>
        <taxon>metagenomes</taxon>
        <taxon>ecological metagenomes</taxon>
    </lineage>
</organism>